<dbReference type="RefSeq" id="WP_329780482.1">
    <property type="nucleotide sequence ID" value="NZ_JAYJJU010000025.1"/>
</dbReference>
<dbReference type="Proteomes" id="UP001298593">
    <property type="component" value="Unassembled WGS sequence"/>
</dbReference>
<organism evidence="2 3">
    <name type="scientific">[Mycobacterium] nativiensis</name>
    <dbReference type="NCBI Taxonomy" id="2855503"/>
    <lineage>
        <taxon>Bacteria</taxon>
        <taxon>Bacillati</taxon>
        <taxon>Actinomycetota</taxon>
        <taxon>Actinomycetes</taxon>
        <taxon>Mycobacteriales</taxon>
        <taxon>Mycobacteriaceae</taxon>
        <taxon>Mycolicibacter</taxon>
    </lineage>
</organism>
<evidence type="ECO:0000256" key="1">
    <source>
        <dbReference type="SAM" id="MobiDB-lite"/>
    </source>
</evidence>
<evidence type="ECO:0000313" key="3">
    <source>
        <dbReference type="Proteomes" id="UP001298593"/>
    </source>
</evidence>
<accession>A0ABU5Y525</accession>
<feature type="region of interest" description="Disordered" evidence="1">
    <location>
        <begin position="19"/>
        <end position="66"/>
    </location>
</feature>
<evidence type="ECO:0000313" key="2">
    <source>
        <dbReference type="EMBL" id="MEB3034055.1"/>
    </source>
</evidence>
<evidence type="ECO:0008006" key="4">
    <source>
        <dbReference type="Google" id="ProtNLM"/>
    </source>
</evidence>
<proteinExistence type="predicted"/>
<sequence length="84" mass="9543">MGSAASELHLPTVRTEAVRLADADDRTDRRRSHRVNDAEYPRRKRLADSNIGVSTTHRATRRHGSSIGREQAYRLLRTAELYGI</sequence>
<feature type="compositionally biased region" description="Basic and acidic residues" evidence="1">
    <location>
        <begin position="19"/>
        <end position="41"/>
    </location>
</feature>
<reference evidence="2 3" key="1">
    <citation type="submission" date="2023-12" db="EMBL/GenBank/DDBJ databases">
        <title>Description of new species of Mycobacterium terrae complex isolated from sewage at the Sao Paulo Zoological Park Foundation in Brazil.</title>
        <authorList>
            <person name="Romagnoli C.L."/>
            <person name="Conceicao E.C."/>
            <person name="Machado E."/>
            <person name="Barreto L.B.P.F."/>
            <person name="Sharma A."/>
            <person name="Silva N.M."/>
            <person name="Marques L.E."/>
            <person name="Juliana M.A."/>
            <person name="Lourenco M.C.S."/>
            <person name="Digiampietri L.A."/>
            <person name="Suffys P.N."/>
            <person name="Viana-Niero C."/>
        </authorList>
    </citation>
    <scope>NUCLEOTIDE SEQUENCE [LARGE SCALE GENOMIC DNA]</scope>
    <source>
        <strain evidence="2 3">MYC340</strain>
    </source>
</reference>
<name>A0ABU5Y525_9MYCO</name>
<gene>
    <name evidence="2" type="ORF">KV113_21185</name>
</gene>
<keyword evidence="3" id="KW-1185">Reference proteome</keyword>
<protein>
    <recommendedName>
        <fullName evidence="4">Transposase</fullName>
    </recommendedName>
</protein>
<dbReference type="EMBL" id="JAYJJU010000025">
    <property type="protein sequence ID" value="MEB3034055.1"/>
    <property type="molecule type" value="Genomic_DNA"/>
</dbReference>
<comment type="caution">
    <text evidence="2">The sequence shown here is derived from an EMBL/GenBank/DDBJ whole genome shotgun (WGS) entry which is preliminary data.</text>
</comment>